<dbReference type="RefSeq" id="WP_183201817.1">
    <property type="nucleotide sequence ID" value="NZ_BAAAER010000002.1"/>
</dbReference>
<dbReference type="InterPro" id="IPR009875">
    <property type="entry name" value="PilZ_domain"/>
</dbReference>
<feature type="domain" description="PilZ" evidence="1">
    <location>
        <begin position="6"/>
        <end position="80"/>
    </location>
</feature>
<reference evidence="2 3" key="1">
    <citation type="submission" date="2020-08" db="EMBL/GenBank/DDBJ databases">
        <title>Genomic Encyclopedia of Type Strains, Phase IV (KMG-IV): sequencing the most valuable type-strain genomes for metagenomic binning, comparative biology and taxonomic classification.</title>
        <authorList>
            <person name="Goeker M."/>
        </authorList>
    </citation>
    <scope>NUCLEOTIDE SEQUENCE [LARGE SCALE GENOMIC DNA]</scope>
    <source>
        <strain evidence="2 3">DSM 23960</strain>
    </source>
</reference>
<sequence length="108" mass="11614">MKPPQDRRFETRSAANSRGVVVAPGLEMPCLIVDASDAGLRIRMDRGMALPSRIQIVDVALGLVIDAEVAWSKGNEIGVKRRGQAPLRGLVPSRLAPARDAFLRAGGR</sequence>
<organism evidence="2 3">
    <name type="scientific">Brevundimonas lenta</name>
    <dbReference type="NCBI Taxonomy" id="424796"/>
    <lineage>
        <taxon>Bacteria</taxon>
        <taxon>Pseudomonadati</taxon>
        <taxon>Pseudomonadota</taxon>
        <taxon>Alphaproteobacteria</taxon>
        <taxon>Caulobacterales</taxon>
        <taxon>Caulobacteraceae</taxon>
        <taxon>Brevundimonas</taxon>
    </lineage>
</organism>
<evidence type="ECO:0000259" key="1">
    <source>
        <dbReference type="Pfam" id="PF07238"/>
    </source>
</evidence>
<protein>
    <recommendedName>
        <fullName evidence="1">PilZ domain-containing protein</fullName>
    </recommendedName>
</protein>
<evidence type="ECO:0000313" key="3">
    <source>
        <dbReference type="Proteomes" id="UP000529946"/>
    </source>
</evidence>
<dbReference type="SUPFAM" id="SSF141371">
    <property type="entry name" value="PilZ domain-like"/>
    <property type="match status" value="1"/>
</dbReference>
<evidence type="ECO:0000313" key="2">
    <source>
        <dbReference type="EMBL" id="MBB4081302.1"/>
    </source>
</evidence>
<name>A0A7W6NNM4_9CAUL</name>
<proteinExistence type="predicted"/>
<dbReference type="AlphaFoldDB" id="A0A7W6NNM4"/>
<dbReference type="Proteomes" id="UP000529946">
    <property type="component" value="Unassembled WGS sequence"/>
</dbReference>
<comment type="caution">
    <text evidence="2">The sequence shown here is derived from an EMBL/GenBank/DDBJ whole genome shotgun (WGS) entry which is preliminary data.</text>
</comment>
<dbReference type="EMBL" id="JACIDM010000001">
    <property type="protein sequence ID" value="MBB4081302.1"/>
    <property type="molecule type" value="Genomic_DNA"/>
</dbReference>
<keyword evidence="3" id="KW-1185">Reference proteome</keyword>
<gene>
    <name evidence="2" type="ORF">GGR12_000141</name>
</gene>
<dbReference type="GO" id="GO:0035438">
    <property type="term" value="F:cyclic-di-GMP binding"/>
    <property type="evidence" value="ECO:0007669"/>
    <property type="project" value="InterPro"/>
</dbReference>
<accession>A0A7W6NNM4</accession>
<dbReference type="Pfam" id="PF07238">
    <property type="entry name" value="PilZ"/>
    <property type="match status" value="1"/>
</dbReference>